<reference evidence="1" key="1">
    <citation type="submission" date="2014-05" db="EMBL/GenBank/DDBJ databases">
        <authorList>
            <person name="Chronopoulou M."/>
        </authorList>
    </citation>
    <scope>NUCLEOTIDE SEQUENCE</scope>
    <source>
        <tissue evidence="1">Whole organism</tissue>
    </source>
</reference>
<evidence type="ECO:0000313" key="1">
    <source>
        <dbReference type="EMBL" id="CDW34618.1"/>
    </source>
</evidence>
<sequence length="40" mass="4934">MVRSWDFKCFLFVEGKIKYNKLHFGCRKITNTFNHRSFSF</sequence>
<protein>
    <submittedName>
        <fullName evidence="1">Uncharacterized protein</fullName>
    </submittedName>
</protein>
<name>A0A0K2U8Q3_LEPSM</name>
<dbReference type="EMBL" id="HACA01017257">
    <property type="protein sequence ID" value="CDW34618.1"/>
    <property type="molecule type" value="Transcribed_RNA"/>
</dbReference>
<proteinExistence type="predicted"/>
<organism evidence="1">
    <name type="scientific">Lepeophtheirus salmonis</name>
    <name type="common">Salmon louse</name>
    <name type="synonym">Caligus salmonis</name>
    <dbReference type="NCBI Taxonomy" id="72036"/>
    <lineage>
        <taxon>Eukaryota</taxon>
        <taxon>Metazoa</taxon>
        <taxon>Ecdysozoa</taxon>
        <taxon>Arthropoda</taxon>
        <taxon>Crustacea</taxon>
        <taxon>Multicrustacea</taxon>
        <taxon>Hexanauplia</taxon>
        <taxon>Copepoda</taxon>
        <taxon>Siphonostomatoida</taxon>
        <taxon>Caligidae</taxon>
        <taxon>Lepeophtheirus</taxon>
    </lineage>
</organism>
<dbReference type="AlphaFoldDB" id="A0A0K2U8Q3"/>
<accession>A0A0K2U8Q3</accession>